<reference evidence="4" key="1">
    <citation type="submission" date="2020-02" db="EMBL/GenBank/DDBJ databases">
        <title>Flavobacterium sp. genome.</title>
        <authorList>
            <person name="Jung H.S."/>
            <person name="Baek J.H."/>
            <person name="Jeon C.O."/>
        </authorList>
    </citation>
    <scope>NUCLEOTIDE SEQUENCE</scope>
    <source>
        <strain evidence="4">SE-s28</strain>
    </source>
</reference>
<organism evidence="4 5">
    <name type="scientific">Flavobacterium silvaticum</name>
    <dbReference type="NCBI Taxonomy" id="1852020"/>
    <lineage>
        <taxon>Bacteria</taxon>
        <taxon>Pseudomonadati</taxon>
        <taxon>Bacteroidota</taxon>
        <taxon>Flavobacteriia</taxon>
        <taxon>Flavobacteriales</taxon>
        <taxon>Flavobacteriaceae</taxon>
        <taxon>Flavobacterium</taxon>
    </lineage>
</organism>
<dbReference type="SUPFAM" id="SSF54106">
    <property type="entry name" value="LysM domain"/>
    <property type="match status" value="3"/>
</dbReference>
<dbReference type="PANTHER" id="PTHR33734">
    <property type="entry name" value="LYSM DOMAIN-CONTAINING GPI-ANCHORED PROTEIN 2"/>
    <property type="match status" value="1"/>
</dbReference>
<evidence type="ECO:0000313" key="5">
    <source>
        <dbReference type="Proteomes" id="UP000712080"/>
    </source>
</evidence>
<feature type="domain" description="LysM" evidence="3">
    <location>
        <begin position="111"/>
        <end position="155"/>
    </location>
</feature>
<proteinExistence type="predicted"/>
<sequence length="224" mass="23530">MKKVLVTLIFLISAQLLSSQIRSTSPADVDKDIEKDVTVVSHTVKMGETVKLISKKYLVTPLAIYKLNKAAVDGVSEGMVLQIPVPNSHKSGSKNVTNTESPVADSGTNEVHHTVSPGETLASVARNYGITVDALKAANPQAADRKLHADETLVIPSSEGLIPSNEGASMGISDSPSDYKVESGDTLSGLALKFGTSADAIKGLNPKVAKRGLRAGETIKVRAD</sequence>
<evidence type="ECO:0000313" key="4">
    <source>
        <dbReference type="EMBL" id="NMH27872.1"/>
    </source>
</evidence>
<dbReference type="Proteomes" id="UP000712080">
    <property type="component" value="Unassembled WGS sequence"/>
</dbReference>
<dbReference type="GO" id="GO:0008932">
    <property type="term" value="F:lytic endotransglycosylase activity"/>
    <property type="evidence" value="ECO:0007669"/>
    <property type="project" value="TreeGrafter"/>
</dbReference>
<dbReference type="PANTHER" id="PTHR33734:SF22">
    <property type="entry name" value="MEMBRANE-BOUND LYTIC MUREIN TRANSGLYCOSYLASE D"/>
    <property type="match status" value="1"/>
</dbReference>
<dbReference type="RefSeq" id="WP_169526937.1">
    <property type="nucleotide sequence ID" value="NZ_JAAMPU010000103.1"/>
</dbReference>
<dbReference type="Gene3D" id="3.10.350.10">
    <property type="entry name" value="LysM domain"/>
    <property type="match status" value="3"/>
</dbReference>
<dbReference type="EMBL" id="JAAMPU010000103">
    <property type="protein sequence ID" value="NMH27872.1"/>
    <property type="molecule type" value="Genomic_DNA"/>
</dbReference>
<name>A0A972FLJ8_9FLAO</name>
<dbReference type="InterPro" id="IPR018392">
    <property type="entry name" value="LysM"/>
</dbReference>
<accession>A0A972FLJ8</accession>
<comment type="caution">
    <text evidence="4">The sequence shown here is derived from an EMBL/GenBank/DDBJ whole genome shotgun (WGS) entry which is preliminary data.</text>
</comment>
<evidence type="ECO:0000256" key="2">
    <source>
        <dbReference type="SAM" id="SignalP"/>
    </source>
</evidence>
<dbReference type="InterPro" id="IPR036779">
    <property type="entry name" value="LysM_dom_sf"/>
</dbReference>
<evidence type="ECO:0000256" key="1">
    <source>
        <dbReference type="SAM" id="MobiDB-lite"/>
    </source>
</evidence>
<feature type="region of interest" description="Disordered" evidence="1">
    <location>
        <begin position="89"/>
        <end position="115"/>
    </location>
</feature>
<feature type="chain" id="PRO_5037769149" evidence="2">
    <location>
        <begin position="19"/>
        <end position="224"/>
    </location>
</feature>
<feature type="compositionally biased region" description="Polar residues" evidence="1">
    <location>
        <begin position="89"/>
        <end position="109"/>
    </location>
</feature>
<keyword evidence="5" id="KW-1185">Reference proteome</keyword>
<feature type="region of interest" description="Disordered" evidence="1">
    <location>
        <begin position="158"/>
        <end position="180"/>
    </location>
</feature>
<dbReference type="CDD" id="cd00118">
    <property type="entry name" value="LysM"/>
    <property type="match status" value="3"/>
</dbReference>
<keyword evidence="2" id="KW-0732">Signal</keyword>
<dbReference type="SMART" id="SM00257">
    <property type="entry name" value="LysM"/>
    <property type="match status" value="3"/>
</dbReference>
<protein>
    <submittedName>
        <fullName evidence="4">LysM peptidoglycan-binding domain-containing protein</fullName>
    </submittedName>
</protein>
<gene>
    <name evidence="4" type="ORF">G6047_07500</name>
</gene>
<feature type="signal peptide" evidence="2">
    <location>
        <begin position="1"/>
        <end position="18"/>
    </location>
</feature>
<dbReference type="PROSITE" id="PS51782">
    <property type="entry name" value="LYSM"/>
    <property type="match status" value="2"/>
</dbReference>
<evidence type="ECO:0000259" key="3">
    <source>
        <dbReference type="PROSITE" id="PS51782"/>
    </source>
</evidence>
<feature type="domain" description="LysM" evidence="3">
    <location>
        <begin position="177"/>
        <end position="221"/>
    </location>
</feature>
<dbReference type="Pfam" id="PF01476">
    <property type="entry name" value="LysM"/>
    <property type="match status" value="3"/>
</dbReference>
<dbReference type="AlphaFoldDB" id="A0A972FLJ8"/>